<keyword evidence="2" id="KW-1185">Reference proteome</keyword>
<dbReference type="EMBL" id="JWJG01000028">
    <property type="protein sequence ID" value="KIF79797.1"/>
    <property type="molecule type" value="Genomic_DNA"/>
</dbReference>
<gene>
    <name evidence="1" type="ORF">TSA66_01450</name>
</gene>
<sequence>MKKGATVYKRGATLPDGMTAKKHGATVVLPAQALAGKAFAAEKREAIDAFTAEKLAKVEKAEKVDKVEKVEKIEKIEKVARIEKVERPEKVERTRRN</sequence>
<reference evidence="1 2" key="1">
    <citation type="submission" date="2014-12" db="EMBL/GenBank/DDBJ databases">
        <title>Denitrispirillum autotrophicum gen. nov., sp. nov., Denitrifying, Facultatively Autotrophic Bacteria Isolated from Rice Paddy Soil.</title>
        <authorList>
            <person name="Ishii S."/>
            <person name="Ashida N."/>
            <person name="Ohno H."/>
            <person name="Otsuka S."/>
            <person name="Yokota A."/>
            <person name="Senoo K."/>
        </authorList>
    </citation>
    <scope>NUCLEOTIDE SEQUENCE [LARGE SCALE GENOMIC DNA]</scope>
    <source>
        <strain evidence="1 2">TSA66</strain>
    </source>
</reference>
<accession>A0A0C1YGW5</accession>
<name>A0A0C1YGW5_9BURK</name>
<dbReference type="AlphaFoldDB" id="A0A0C1YGW5"/>
<evidence type="ECO:0000313" key="1">
    <source>
        <dbReference type="EMBL" id="KIF79797.1"/>
    </source>
</evidence>
<dbReference type="Proteomes" id="UP000031572">
    <property type="component" value="Unassembled WGS sequence"/>
</dbReference>
<organism evidence="1 2">
    <name type="scientific">Noviherbaspirillum autotrophicum</name>
    <dbReference type="NCBI Taxonomy" id="709839"/>
    <lineage>
        <taxon>Bacteria</taxon>
        <taxon>Pseudomonadati</taxon>
        <taxon>Pseudomonadota</taxon>
        <taxon>Betaproteobacteria</taxon>
        <taxon>Burkholderiales</taxon>
        <taxon>Oxalobacteraceae</taxon>
        <taxon>Noviherbaspirillum</taxon>
    </lineage>
</organism>
<proteinExistence type="predicted"/>
<comment type="caution">
    <text evidence="1">The sequence shown here is derived from an EMBL/GenBank/DDBJ whole genome shotgun (WGS) entry which is preliminary data.</text>
</comment>
<protein>
    <submittedName>
        <fullName evidence="1">Uncharacterized protein</fullName>
    </submittedName>
</protein>
<evidence type="ECO:0000313" key="2">
    <source>
        <dbReference type="Proteomes" id="UP000031572"/>
    </source>
</evidence>